<protein>
    <submittedName>
        <fullName evidence="1">DUF1501 domain-containing protein</fullName>
    </submittedName>
</protein>
<keyword evidence="2" id="KW-1185">Reference proteome</keyword>
<dbReference type="PANTHER" id="PTHR43737:SF1">
    <property type="entry name" value="DUF1501 DOMAIN-CONTAINING PROTEIN"/>
    <property type="match status" value="1"/>
</dbReference>
<dbReference type="Proteomes" id="UP000724964">
    <property type="component" value="Unassembled WGS sequence"/>
</dbReference>
<dbReference type="Pfam" id="PF07394">
    <property type="entry name" value="DUF1501"/>
    <property type="match status" value="1"/>
</dbReference>
<comment type="caution">
    <text evidence="1">The sequence shown here is derived from an EMBL/GenBank/DDBJ whole genome shotgun (WGS) entry which is preliminary data.</text>
</comment>
<organism evidence="1 2">
    <name type="scientific">Acidimicrobium ferrooxidans</name>
    <dbReference type="NCBI Taxonomy" id="53635"/>
    <lineage>
        <taxon>Bacteria</taxon>
        <taxon>Bacillati</taxon>
        <taxon>Actinomycetota</taxon>
        <taxon>Acidimicrobiia</taxon>
        <taxon>Acidimicrobiales</taxon>
        <taxon>Acidimicrobiaceae</taxon>
        <taxon>Acidimicrobium</taxon>
    </lineage>
</organism>
<dbReference type="PROSITE" id="PS51318">
    <property type="entry name" value="TAT"/>
    <property type="match status" value="1"/>
</dbReference>
<dbReference type="InterPro" id="IPR006311">
    <property type="entry name" value="TAT_signal"/>
</dbReference>
<dbReference type="SUPFAM" id="SSF101898">
    <property type="entry name" value="NHL repeat"/>
    <property type="match status" value="1"/>
</dbReference>
<accession>A0ABS3AP60</accession>
<dbReference type="InterPro" id="IPR019546">
    <property type="entry name" value="TAT_signal_bac_arc"/>
</dbReference>
<sequence length="691" mass="72553">MSTELEFEDIQELLSEPLDSSPEGVSRRRFLQMTAAGAAVATVGTTFGRYGSEAMAGPALAQDEGVLIIVQMGGGNDGLNTVIPTSQSAYRTLRPRLGHDTAEMHHLGGGIALSPALPKMKARWDRGQVAIIQGIGYADPNLSHFDSMAHWMHGRAGSAPEDAPRDGWMGRWLDGLGASRSELEAVVFDSSIPLHFRGRQVSAVGLASSGGVDFGVKDDDNYLRMYDAVRAMAVGSNSRGPWADEIADRSVDAINLARRVAPAYEGDSQGGSGFEREMERAARLINADVGVRVVGTSIGGFDTHVSQEWRHDNLLGNFDDGIERFFSTLDPRFSSRVTVMTFSEFGRRPEQNGAIGTDHGAASVSFVIGSKVRGGLVGSYPSLTDLDSRGNLRATVDFRSLYSTVLDRWMRADSNSVLGGKFAHLNLFSASPGNRDVVTPAPSPGASQGYLISTDAGAVYNFGNRAGYGGTAGSSIASLQRHPTGDGYWLCTSDGGVESFGDSAFHGSMAGIPLASPVVDMAVHPTGNGYWLLGADGGVFSFGQAPFHGSTGNLRLQQPVVGMAPHPSGKGYWFVASDGGVFAFGSAGFFGSTGGIALRRPVVGMASTPSGKGYWLVADDGGLFAYGDARFFGSTGAMTLARPVVGMTPTPSGRGYWLVADDGGIFAFGDAGFHGSLGDRVVPGRVIGIAA</sequence>
<dbReference type="PANTHER" id="PTHR43737">
    <property type="entry name" value="BLL7424 PROTEIN"/>
    <property type="match status" value="1"/>
</dbReference>
<dbReference type="EMBL" id="JAFIUH010000009">
    <property type="protein sequence ID" value="MBN4059639.1"/>
    <property type="molecule type" value="Genomic_DNA"/>
</dbReference>
<gene>
    <name evidence="1" type="ORF">JYT35_00810</name>
</gene>
<evidence type="ECO:0000313" key="2">
    <source>
        <dbReference type="Proteomes" id="UP000724964"/>
    </source>
</evidence>
<evidence type="ECO:0000313" key="1">
    <source>
        <dbReference type="EMBL" id="MBN4059639.1"/>
    </source>
</evidence>
<proteinExistence type="predicted"/>
<dbReference type="NCBIfam" id="TIGR01409">
    <property type="entry name" value="TAT_signal_seq"/>
    <property type="match status" value="1"/>
</dbReference>
<name>A0ABS3AP60_9ACTN</name>
<reference evidence="1" key="1">
    <citation type="submission" date="2021-02" db="EMBL/GenBank/DDBJ databases">
        <title>Activity-based single-cell genomes from oceanic crustal fluid captures similar information to metagenomic and metatranscriptomic surveys with orders of magnitude less sampling.</title>
        <authorList>
            <person name="D'Angelo T.S."/>
            <person name="Orcutt B.N."/>
        </authorList>
    </citation>
    <scope>NUCLEOTIDE SEQUENCE [LARGE SCALE GENOMIC DNA]</scope>
    <source>
        <strain evidence="1">AH-315-J10</strain>
    </source>
</reference>
<dbReference type="InterPro" id="IPR010869">
    <property type="entry name" value="DUF1501"/>
</dbReference>